<reference evidence="1" key="1">
    <citation type="journal article" date="2021" name="Proc. Natl. Acad. Sci. U.S.A.">
        <title>A Catalog of Tens of Thousands of Viruses from Human Metagenomes Reveals Hidden Associations with Chronic Diseases.</title>
        <authorList>
            <person name="Tisza M.J."/>
            <person name="Buck C.B."/>
        </authorList>
    </citation>
    <scope>NUCLEOTIDE SEQUENCE</scope>
    <source>
        <strain evidence="1">CtWdm1</strain>
    </source>
</reference>
<accession>A0A8S5RXU1</accession>
<evidence type="ECO:0000313" key="1">
    <source>
        <dbReference type="EMBL" id="DAF43580.1"/>
    </source>
</evidence>
<protein>
    <submittedName>
        <fullName evidence="1">Uncharacterized protein</fullName>
    </submittedName>
</protein>
<name>A0A8S5RXU1_9CAUD</name>
<dbReference type="EMBL" id="BK032509">
    <property type="protein sequence ID" value="DAF43580.1"/>
    <property type="molecule type" value="Genomic_DNA"/>
</dbReference>
<proteinExistence type="predicted"/>
<organism evidence="1">
    <name type="scientific">Siphoviridae sp. ctWdm1</name>
    <dbReference type="NCBI Taxonomy" id="2827883"/>
    <lineage>
        <taxon>Viruses</taxon>
        <taxon>Duplodnaviria</taxon>
        <taxon>Heunggongvirae</taxon>
        <taxon>Uroviricota</taxon>
        <taxon>Caudoviricetes</taxon>
    </lineage>
</organism>
<sequence length="81" mass="9951">MKIVCREVDKYSNRRTLYYIVPVKFRVGLMRDLYLRELLNPELKYFITKLDEKIPEEEMLKIFKNKKYRKKPYFIPVAEAS</sequence>